<dbReference type="Proteomes" id="UP000019450">
    <property type="component" value="Chromosome"/>
</dbReference>
<feature type="compositionally biased region" description="Basic and acidic residues" evidence="3">
    <location>
        <begin position="995"/>
        <end position="1013"/>
    </location>
</feature>
<evidence type="ECO:0000313" key="5">
    <source>
        <dbReference type="EMBL" id="AHK22356.1"/>
    </source>
</evidence>
<dbReference type="SUPFAM" id="SSF50985">
    <property type="entry name" value="RCC1/BLIP-II"/>
    <property type="match status" value="2"/>
</dbReference>
<name>W8GMV0_9MOLU</name>
<feature type="compositionally biased region" description="Low complexity" evidence="3">
    <location>
        <begin position="1167"/>
        <end position="1176"/>
    </location>
</feature>
<keyword evidence="2" id="KW-0175">Coiled coil</keyword>
<feature type="compositionally biased region" description="Basic and acidic residues" evidence="3">
    <location>
        <begin position="1087"/>
        <end position="1100"/>
    </location>
</feature>
<dbReference type="PANTHER" id="PTHR22870:SF408">
    <property type="entry name" value="OS09G0560450 PROTEIN"/>
    <property type="match status" value="1"/>
</dbReference>
<feature type="region of interest" description="Disordered" evidence="3">
    <location>
        <begin position="1123"/>
        <end position="1193"/>
    </location>
</feature>
<dbReference type="EMBL" id="CP006932">
    <property type="protein sequence ID" value="AHK22356.1"/>
    <property type="molecule type" value="Genomic_DNA"/>
</dbReference>
<reference evidence="5 6" key="1">
    <citation type="journal article" date="2014" name="Genome Biol. Evol.">
        <title>Phylogenomics of "Candidatus Hepatoplasma crinochetorum," a Lineage of Mollicutes Associated with Noninsect Arthropods.</title>
        <authorList>
            <person name="Leclercq S."/>
            <person name="Dittmer J."/>
            <person name="Bouchon D."/>
            <person name="Cordaux R."/>
        </authorList>
    </citation>
    <scope>NUCLEOTIDE SEQUENCE [LARGE SCALE GENOMIC DNA]</scope>
    <source>
        <strain evidence="5 6">Av</strain>
    </source>
</reference>
<keyword evidence="4" id="KW-1133">Transmembrane helix</keyword>
<dbReference type="PANTHER" id="PTHR22870">
    <property type="entry name" value="REGULATOR OF CHROMOSOME CONDENSATION"/>
    <property type="match status" value="1"/>
</dbReference>
<evidence type="ECO:0000256" key="3">
    <source>
        <dbReference type="SAM" id="MobiDB-lite"/>
    </source>
</evidence>
<evidence type="ECO:0000256" key="4">
    <source>
        <dbReference type="SAM" id="Phobius"/>
    </source>
</evidence>
<feature type="compositionally biased region" description="Basic residues" evidence="3">
    <location>
        <begin position="1074"/>
        <end position="1086"/>
    </location>
</feature>
<keyword evidence="1" id="KW-0677">Repeat</keyword>
<dbReference type="PROSITE" id="PS50012">
    <property type="entry name" value="RCC1_3"/>
    <property type="match status" value="3"/>
</dbReference>
<feature type="region of interest" description="Disordered" evidence="3">
    <location>
        <begin position="989"/>
        <end position="1013"/>
    </location>
</feature>
<evidence type="ECO:0000256" key="2">
    <source>
        <dbReference type="SAM" id="Coils"/>
    </source>
</evidence>
<dbReference type="eggNOG" id="COG5184">
    <property type="taxonomic scope" value="Bacteria"/>
</dbReference>
<protein>
    <submittedName>
        <fullName evidence="5">ATPase involved in DNA repair</fullName>
    </submittedName>
</protein>
<dbReference type="HOGENOM" id="CLU_012307_0_0_14"/>
<dbReference type="InterPro" id="IPR009091">
    <property type="entry name" value="RCC1/BLIP-II"/>
</dbReference>
<dbReference type="Gene3D" id="2.130.10.30">
    <property type="entry name" value="Regulator of chromosome condensation 1/beta-lactamase-inhibitor protein II"/>
    <property type="match status" value="2"/>
</dbReference>
<gene>
    <name evidence="5" type="ORF">X271_00250</name>
</gene>
<dbReference type="KEGG" id="hcr:X271_00250"/>
<dbReference type="AlphaFoldDB" id="W8GMV0"/>
<dbReference type="InterPro" id="IPR051210">
    <property type="entry name" value="Ub_ligase/GEF_domain"/>
</dbReference>
<feature type="coiled-coil region" evidence="2">
    <location>
        <begin position="1194"/>
        <end position="1221"/>
    </location>
</feature>
<feature type="region of interest" description="Disordered" evidence="3">
    <location>
        <begin position="1057"/>
        <end position="1106"/>
    </location>
</feature>
<dbReference type="eggNOG" id="COG1340">
    <property type="taxonomic scope" value="Bacteria"/>
</dbReference>
<evidence type="ECO:0000313" key="6">
    <source>
        <dbReference type="Proteomes" id="UP000019450"/>
    </source>
</evidence>
<feature type="compositionally biased region" description="Basic and acidic residues" evidence="3">
    <location>
        <begin position="1057"/>
        <end position="1073"/>
    </location>
</feature>
<keyword evidence="4" id="KW-0472">Membrane</keyword>
<organism evidence="5 6">
    <name type="scientific">Candidatus Hepatoplasma crinochetorum Av</name>
    <dbReference type="NCBI Taxonomy" id="1427984"/>
    <lineage>
        <taxon>Bacteria</taxon>
        <taxon>Bacillati</taxon>
        <taxon>Mycoplasmatota</taxon>
        <taxon>Mollicutes</taxon>
        <taxon>Candidatus Hepatoplasmataceae</taxon>
        <taxon>Candidatus Hepatoplasma</taxon>
    </lineage>
</organism>
<keyword evidence="6" id="KW-1185">Reference proteome</keyword>
<feature type="transmembrane region" description="Helical" evidence="4">
    <location>
        <begin position="959"/>
        <end position="980"/>
    </location>
</feature>
<evidence type="ECO:0000256" key="1">
    <source>
        <dbReference type="ARBA" id="ARBA00022737"/>
    </source>
</evidence>
<dbReference type="Pfam" id="PF00415">
    <property type="entry name" value="RCC1"/>
    <property type="match status" value="3"/>
</dbReference>
<accession>W8GMV0</accession>
<dbReference type="STRING" id="1427984.X271_00250"/>
<proteinExistence type="predicted"/>
<sequence length="1223" mass="136491">MGMWIKLIILGVMKKFFITLIIFPILIIFGSINSSSKFLETKNYSDLEIESIVDLEFSADGNTNGAIVDTNGDQNGDAIYMWGQNNNYQIGDGTTTDKFSPVEITPQGESDWGGDIINLEIAQLFSGATVDTNYDGYADTLYLWGSNYRGEIGNGETSGSISTPQIITPQGETNWDGNIIDFSLMYANTAVLIDTDYDGYGDLIYGWGENINYEISPKDDNTILYPEIIAPEDNDWGGNIIDLKLGSRFGGVTVDSNYDGLADMLYMWGDNSYGELGIGASPQYSQYPTIINPGSGSWGGDIIDFTLGFFNSGLLIDTNSDGIGDLIYSWGQNNYGQLGDGTKVIKYSPKVITPSSGDWGGNILQFEKGSYTSSVIIDSDLNGSGDLLYMWGQNGNGQLGAGTTSDISVPTIVYPEGQSSWPGPIYSLSNGFSSTGVITDNNNDDLIDSFYACGNDNYGQLGNGNSDSNIDQLYFIVIYSTDSASIASLDFIYDDNQLFIDLKLYDYSNVINSDPTVLLIDNGDTNYTTTFISSNSDISNDQYYYQVNGIERGTHYYFNEIIINDVASAISEDIITDYIIPDYSIKSVTEQTATIDLNLSENNNVDFSDYTNEELKVKVNYTDLDQNDSYNQEFTLNSLISNQDLTISSSAEVELTNLKAETNYQIDSIQYFYQNGSYIYQINQSATRFQTQSVQPEIQGATSLVIDETITSNSFQYTIEIDNLIPNADNTNFTNYDVNDGLWLMDEDGYIYKSTFITKEFYQNDNYSNVSADNSYDYIITYEVNGLGPGEYLFNGISFEQPLNPLDSNIVTLNPPMDVIIPDDGYVDPVVLGSTFAVSSVAPTSFQYRISLDDLMLTGSVGSEPEFANFDQADGLYLKDSNQNTYHSEYVPKTAVYQGSGTSVGSERYQFTFEVSDLVPDTDYEFDSISPNQNGPFTPIENGEVHTDASSSDCDCPCWLWWLMLLLLLLILILVIIILIQGDSSKEKSKKKEKITKEEKVNKKEDKANDEDKIKEEEKNLTIYNIEQNQPKKEGGSENSELIDKLTTEILELSEKVDDLNNKNKPVEKEKTKAKSSKKRKSKKTKAKTEKPDDTNKLTEEISELSKIVRKIDEENRDIKINIEEIHNSGNNNTSQNKKKKAKKPNKTEQLTEEVLELSKIVKKLHNSGNNNNNKPVSKKSRKNNETKKISSEISELSKIVKEINKENKDIKKDIKEINKKKK</sequence>
<dbReference type="InterPro" id="IPR000408">
    <property type="entry name" value="Reg_chr_condens"/>
</dbReference>
<feature type="transmembrane region" description="Helical" evidence="4">
    <location>
        <begin position="12"/>
        <end position="32"/>
    </location>
</feature>
<keyword evidence="4" id="KW-0812">Transmembrane</keyword>